<dbReference type="Gene3D" id="2.40.50.1020">
    <property type="entry name" value="LytTr DNA-binding domain"/>
    <property type="match status" value="1"/>
</dbReference>
<evidence type="ECO:0000259" key="1">
    <source>
        <dbReference type="SMART" id="SM00850"/>
    </source>
</evidence>
<dbReference type="Pfam" id="PF04397">
    <property type="entry name" value="LytTR"/>
    <property type="match status" value="1"/>
</dbReference>
<reference evidence="2 3" key="1">
    <citation type="submission" date="2008-12" db="EMBL/GenBank/DDBJ databases">
        <title>Annotation of Bacteroides fragilis strain 3_1_12.</title>
        <authorList>
            <consortium name="The Broad Institute Genome Sequencing Platform"/>
            <person name="Ward D."/>
            <person name="Young S.K."/>
            <person name="Kodira C.D."/>
            <person name="Zeng Q."/>
            <person name="Koehrsen M."/>
            <person name="Alvarado L."/>
            <person name="Berlin A."/>
            <person name="Borenstein D."/>
            <person name="Chen Z."/>
            <person name="Engels R."/>
            <person name="Freedman E."/>
            <person name="Gellesch M."/>
            <person name="Goldberg J."/>
            <person name="Griggs A."/>
            <person name="Gujja S."/>
            <person name="Heiman D."/>
            <person name="Hepburn T."/>
            <person name="Howarth C."/>
            <person name="Jen D."/>
            <person name="Larson L."/>
            <person name="Lewis B."/>
            <person name="Mehta T."/>
            <person name="Park D."/>
            <person name="Pearson M."/>
            <person name="Roberts A."/>
            <person name="Saif S."/>
            <person name="Shea T."/>
            <person name="Shenoy N."/>
            <person name="Sisk P."/>
            <person name="Stolte C."/>
            <person name="Sykes S."/>
            <person name="Walk T."/>
            <person name="White J."/>
            <person name="Yandava C."/>
            <person name="Allen-Vercoe E."/>
            <person name="Strauss J."/>
            <person name="Ambrose C."/>
            <person name="Lander E."/>
            <person name="Nusbaum C."/>
            <person name="Galagan J."/>
            <person name="Birren B."/>
        </authorList>
    </citation>
    <scope>NUCLEOTIDE SEQUENCE [LARGE SCALE GENOMIC DNA]</scope>
    <source>
        <strain evidence="2 3">3_1_12</strain>
    </source>
</reference>
<organism evidence="2 3">
    <name type="scientific">Bacteroides fragilis 3_1_12</name>
    <dbReference type="NCBI Taxonomy" id="457424"/>
    <lineage>
        <taxon>Bacteria</taxon>
        <taxon>Pseudomonadati</taxon>
        <taxon>Bacteroidota</taxon>
        <taxon>Bacteroidia</taxon>
        <taxon>Bacteroidales</taxon>
        <taxon>Bacteroidaceae</taxon>
        <taxon>Bacteroides</taxon>
    </lineage>
</organism>
<dbReference type="SMART" id="SM00850">
    <property type="entry name" value="LytTR"/>
    <property type="match status" value="1"/>
</dbReference>
<keyword evidence="2" id="KW-0238">DNA-binding</keyword>
<dbReference type="EMBL" id="EQ973215">
    <property type="protein sequence ID" value="EFR54347.1"/>
    <property type="molecule type" value="Genomic_DNA"/>
</dbReference>
<accession>A0ABN0BN86</accession>
<evidence type="ECO:0000313" key="3">
    <source>
        <dbReference type="Proteomes" id="UP000005101"/>
    </source>
</evidence>
<sequence>MLNNRMDVLQLTNNKIIMKENLIKPYCYCGESENSLVDNAIFVYFSDEYRRVLLDEILWVEASGSYCVIYMEDGAEITVSYPLDRVFNNDLPCSKFKRIHRSYAINLFKVTGFAGNYVHIGKKMLPVSESHKKDFQACFHKIYSKRALGK</sequence>
<gene>
    <name evidence="2" type="ORF">BFAG_03045</name>
</gene>
<dbReference type="InterPro" id="IPR007492">
    <property type="entry name" value="LytTR_DNA-bd_dom"/>
</dbReference>
<name>A0ABN0BN86_BACFG</name>
<dbReference type="GO" id="GO:0003677">
    <property type="term" value="F:DNA binding"/>
    <property type="evidence" value="ECO:0007669"/>
    <property type="project" value="UniProtKB-KW"/>
</dbReference>
<proteinExistence type="predicted"/>
<feature type="domain" description="HTH LytTR-type" evidence="1">
    <location>
        <begin position="47"/>
        <end position="140"/>
    </location>
</feature>
<protein>
    <submittedName>
        <fullName evidence="2">LytTr DNA-binding domain protein</fullName>
    </submittedName>
</protein>
<keyword evidence="3" id="KW-1185">Reference proteome</keyword>
<evidence type="ECO:0000313" key="2">
    <source>
        <dbReference type="EMBL" id="EFR54347.1"/>
    </source>
</evidence>
<dbReference type="Proteomes" id="UP000005101">
    <property type="component" value="Unassembled WGS sequence"/>
</dbReference>